<feature type="transmembrane region" description="Helical" evidence="15">
    <location>
        <begin position="243"/>
        <end position="264"/>
    </location>
</feature>
<dbReference type="eggNOG" id="KOG0254">
    <property type="taxonomic scope" value="Eukaryota"/>
</dbReference>
<keyword evidence="5" id="KW-0813">Transport</keyword>
<keyword evidence="10 15" id="KW-0472">Membrane</keyword>
<accession>H3AK82</accession>
<dbReference type="HOGENOM" id="CLU_001265_30_5_1"/>
<evidence type="ECO:0000256" key="12">
    <source>
        <dbReference type="ARBA" id="ARBA00037777"/>
    </source>
</evidence>
<keyword evidence="7" id="KW-0762">Sugar transport</keyword>
<dbReference type="Ensembl" id="ENSLACT00000010130.1">
    <property type="protein sequence ID" value="ENSLACP00000010053.1"/>
    <property type="gene ID" value="ENSLACG00000008861.1"/>
</dbReference>
<dbReference type="EMBL" id="AFYH01112103">
    <property type="status" value="NOT_ANNOTATED_CDS"/>
    <property type="molecule type" value="Genomic_DNA"/>
</dbReference>
<dbReference type="GeneTree" id="ENSGT00940000159430"/>
<evidence type="ECO:0000256" key="8">
    <source>
        <dbReference type="ARBA" id="ARBA00022692"/>
    </source>
</evidence>
<feature type="transmembrane region" description="Helical" evidence="15">
    <location>
        <begin position="427"/>
        <end position="452"/>
    </location>
</feature>
<reference evidence="17" key="2">
    <citation type="submission" date="2025-08" db="UniProtKB">
        <authorList>
            <consortium name="Ensembl"/>
        </authorList>
    </citation>
    <scope>IDENTIFICATION</scope>
</reference>
<dbReference type="GO" id="GO:0048471">
    <property type="term" value="C:perinuclear region of cytoplasm"/>
    <property type="evidence" value="ECO:0007669"/>
    <property type="project" value="UniProtKB-SubCell"/>
</dbReference>
<dbReference type="GO" id="GO:0012505">
    <property type="term" value="C:endomembrane system"/>
    <property type="evidence" value="ECO:0007669"/>
    <property type="project" value="UniProtKB-SubCell"/>
</dbReference>
<dbReference type="Proteomes" id="UP000008672">
    <property type="component" value="Unassembled WGS sequence"/>
</dbReference>
<evidence type="ECO:0000313" key="18">
    <source>
        <dbReference type="Proteomes" id="UP000008672"/>
    </source>
</evidence>
<evidence type="ECO:0000256" key="5">
    <source>
        <dbReference type="ARBA" id="ARBA00022448"/>
    </source>
</evidence>
<feature type="transmembrane region" description="Helical" evidence="15">
    <location>
        <begin position="135"/>
        <end position="157"/>
    </location>
</feature>
<dbReference type="GO" id="GO:0072359">
    <property type="term" value="P:circulatory system development"/>
    <property type="evidence" value="ECO:0007669"/>
    <property type="project" value="Ensembl"/>
</dbReference>
<dbReference type="GO" id="GO:0030903">
    <property type="term" value="P:notochord development"/>
    <property type="evidence" value="ECO:0007669"/>
    <property type="project" value="Ensembl"/>
</dbReference>
<keyword evidence="6" id="KW-0963">Cytoplasm</keyword>
<evidence type="ECO:0000256" key="6">
    <source>
        <dbReference type="ARBA" id="ARBA00022490"/>
    </source>
</evidence>
<dbReference type="InterPro" id="IPR005828">
    <property type="entry name" value="MFS_sugar_transport-like"/>
</dbReference>
<dbReference type="FunCoup" id="H3AK82">
    <property type="interactions" value="114"/>
</dbReference>
<dbReference type="InterPro" id="IPR005829">
    <property type="entry name" value="Sugar_transporter_CS"/>
</dbReference>
<evidence type="ECO:0000259" key="16">
    <source>
        <dbReference type="PROSITE" id="PS50850"/>
    </source>
</evidence>
<feature type="transmembrane region" description="Helical" evidence="15">
    <location>
        <begin position="104"/>
        <end position="123"/>
    </location>
</feature>
<protein>
    <recommendedName>
        <fullName evidence="13">Solute carrier family 2, facilitated glucose transporter member 10</fullName>
    </recommendedName>
    <alternativeName>
        <fullName evidence="14">Glucose transporter type 10</fullName>
    </alternativeName>
</protein>
<evidence type="ECO:0000256" key="15">
    <source>
        <dbReference type="SAM" id="Phobius"/>
    </source>
</evidence>
<feature type="transmembrane region" description="Helical" evidence="15">
    <location>
        <begin position="48"/>
        <end position="71"/>
    </location>
</feature>
<reference evidence="17" key="3">
    <citation type="submission" date="2025-09" db="UniProtKB">
        <authorList>
            <consortium name="Ensembl"/>
        </authorList>
    </citation>
    <scope>IDENTIFICATION</scope>
</reference>
<keyword evidence="8 15" id="KW-0812">Transmembrane</keyword>
<comment type="similarity">
    <text evidence="4">Belongs to the major facilitator superfamily. Sugar transporter (TC 2.A.1.1) family. Glucose transporter subfamily.</text>
</comment>
<evidence type="ECO:0000256" key="3">
    <source>
        <dbReference type="ARBA" id="ARBA00004556"/>
    </source>
</evidence>
<dbReference type="PROSITE" id="PS50850">
    <property type="entry name" value="MFS"/>
    <property type="match status" value="1"/>
</dbReference>
<comment type="catalytic activity">
    <reaction evidence="1">
        <text>D-glucose(out) = D-glucose(in)</text>
        <dbReference type="Rhea" id="RHEA:60376"/>
        <dbReference type="ChEBI" id="CHEBI:4167"/>
    </reaction>
</comment>
<dbReference type="InterPro" id="IPR036259">
    <property type="entry name" value="MFS_trans_sf"/>
</dbReference>
<evidence type="ECO:0000256" key="11">
    <source>
        <dbReference type="ARBA" id="ARBA00023180"/>
    </source>
</evidence>
<evidence type="ECO:0000313" key="17">
    <source>
        <dbReference type="Ensembl" id="ENSLACP00000010053.1"/>
    </source>
</evidence>
<comment type="subcellular location">
    <subcellularLocation>
        <location evidence="3">Cytoplasm</location>
        <location evidence="3">Perinuclear region</location>
    </subcellularLocation>
    <subcellularLocation>
        <location evidence="2">Endomembrane system</location>
        <topology evidence="2">Multi-pass membrane protein</topology>
    </subcellularLocation>
</comment>
<evidence type="ECO:0000256" key="1">
    <source>
        <dbReference type="ARBA" id="ARBA00000618"/>
    </source>
</evidence>
<keyword evidence="9 15" id="KW-1133">Transmembrane helix</keyword>
<dbReference type="InterPro" id="IPR050820">
    <property type="entry name" value="MFS_Sugar_Transporter"/>
</dbReference>
<dbReference type="InParanoid" id="H3AK82"/>
<reference evidence="18" key="1">
    <citation type="submission" date="2011-08" db="EMBL/GenBank/DDBJ databases">
        <title>The draft genome of Latimeria chalumnae.</title>
        <authorList>
            <person name="Di Palma F."/>
            <person name="Alfoldi J."/>
            <person name="Johnson J."/>
            <person name="Berlin A."/>
            <person name="Gnerre S."/>
            <person name="Jaffe D."/>
            <person name="MacCallum I."/>
            <person name="Young S."/>
            <person name="Walker B.J."/>
            <person name="Lander E."/>
            <person name="Lindblad-Toh K."/>
        </authorList>
    </citation>
    <scope>NUCLEOTIDE SEQUENCE [LARGE SCALE GENOMIC DNA]</scope>
    <source>
        <strain evidence="18">Wild caught</strain>
    </source>
</reference>
<evidence type="ECO:0000256" key="13">
    <source>
        <dbReference type="ARBA" id="ARBA00039240"/>
    </source>
</evidence>
<evidence type="ECO:0000256" key="10">
    <source>
        <dbReference type="ARBA" id="ARBA00023136"/>
    </source>
</evidence>
<dbReference type="OMA" id="GCYRIPV"/>
<dbReference type="GO" id="GO:0016020">
    <property type="term" value="C:membrane"/>
    <property type="evidence" value="ECO:0007669"/>
    <property type="project" value="InterPro"/>
</dbReference>
<dbReference type="Gene3D" id="1.20.1250.20">
    <property type="entry name" value="MFS general substrate transporter like domains"/>
    <property type="match status" value="2"/>
</dbReference>
<sequence>GHALRTLLLSSTVSLLGGLLFGYELGIISGALLQLQIDFLLSCFQQEVLVSALIAGALFASLVGGLIIDYYGRRSSILLSNVIMFGGSFIQTLASSFICLVIGRITVGFAVSMSSMACCIYVSEMVGSHKRGMLVSLYEVGITVGILVAYALNYIFADIAQGWRYMFGLATIPVVLQFLSILFLPSNPTKPKVSESDDSSEVGLIHLQPLGETEDETSFLNDEKLYSFLDLFRARDNMKTRTLVGLGLVLSQQLTGQPNVLYYASTIFRSVGFQSNSSAVLASVGLGIVKVVCTLFAMGCADKAGRRVLLICGCIIMSASVTAIGLLTQSILLEAQRTCTDVAQTKFWNSSYPMRSVPSQLNITSPNLSANLNQSNYFANVTKVPVKISLNKLNKSFIVTPPYVMEIKNTQSEMAIQQSTEPVVLKLITLICMMAFVGAFSIGFGPMTWLILSEIYPAGIRGRAFAFSNSFNWTANLVVTLTFLDVIDTVGLSWTFLFYALMGMAAVGFIYFFLPETKGQSLEEINQQFSKKRSV</sequence>
<dbReference type="GO" id="GO:0055056">
    <property type="term" value="F:D-glucose transmembrane transporter activity"/>
    <property type="evidence" value="ECO:0007669"/>
    <property type="project" value="TreeGrafter"/>
</dbReference>
<feature type="transmembrane region" description="Helical" evidence="15">
    <location>
        <begin position="7"/>
        <end position="28"/>
    </location>
</feature>
<feature type="transmembrane region" description="Helical" evidence="15">
    <location>
        <begin position="78"/>
        <end position="98"/>
    </location>
</feature>
<feature type="domain" description="Major facilitator superfamily (MFS) profile" evidence="16">
    <location>
        <begin position="10"/>
        <end position="518"/>
    </location>
</feature>
<dbReference type="PANTHER" id="PTHR48023">
    <property type="entry name" value="D-XYLOSE-PROTON SYMPORTER-LIKE 2"/>
    <property type="match status" value="1"/>
</dbReference>
<feature type="transmembrane region" description="Helical" evidence="15">
    <location>
        <begin position="496"/>
        <end position="514"/>
    </location>
</feature>
<name>H3AK82_LATCH</name>
<feature type="transmembrane region" description="Helical" evidence="15">
    <location>
        <begin position="464"/>
        <end position="484"/>
    </location>
</feature>
<dbReference type="PROSITE" id="PS00216">
    <property type="entry name" value="SUGAR_TRANSPORT_1"/>
    <property type="match status" value="2"/>
</dbReference>
<gene>
    <name evidence="17" type="primary">SLC2A10</name>
</gene>
<dbReference type="SUPFAM" id="SSF103473">
    <property type="entry name" value="MFS general substrate transporter"/>
    <property type="match status" value="1"/>
</dbReference>
<dbReference type="GO" id="GO:1904659">
    <property type="term" value="P:D-glucose transmembrane transport"/>
    <property type="evidence" value="ECO:0007669"/>
    <property type="project" value="TreeGrafter"/>
</dbReference>
<evidence type="ECO:0000256" key="14">
    <source>
        <dbReference type="ARBA" id="ARBA00042909"/>
    </source>
</evidence>
<dbReference type="PRINTS" id="PR00171">
    <property type="entry name" value="SUGRTRNSPORT"/>
</dbReference>
<dbReference type="InterPro" id="IPR003663">
    <property type="entry name" value="Sugar/inositol_transpt"/>
</dbReference>
<dbReference type="FunFam" id="1.20.1250.20:FF:000164">
    <property type="entry name" value="solute carrier family 2, facilitated glucose transporter member 10"/>
    <property type="match status" value="1"/>
</dbReference>
<dbReference type="FunFam" id="1.20.1250.20:FF:000790">
    <property type="entry name" value="Solute carrier family 2 member 10"/>
    <property type="match status" value="1"/>
</dbReference>
<evidence type="ECO:0000256" key="7">
    <source>
        <dbReference type="ARBA" id="ARBA00022597"/>
    </source>
</evidence>
<feature type="transmembrane region" description="Helical" evidence="15">
    <location>
        <begin position="279"/>
        <end position="301"/>
    </location>
</feature>
<organism evidence="17 18">
    <name type="scientific">Latimeria chalumnae</name>
    <name type="common">Coelacanth</name>
    <dbReference type="NCBI Taxonomy" id="7897"/>
    <lineage>
        <taxon>Eukaryota</taxon>
        <taxon>Metazoa</taxon>
        <taxon>Chordata</taxon>
        <taxon>Craniata</taxon>
        <taxon>Vertebrata</taxon>
        <taxon>Euteleostomi</taxon>
        <taxon>Coelacanthiformes</taxon>
        <taxon>Coelacanthidae</taxon>
        <taxon>Latimeria</taxon>
    </lineage>
</organism>
<dbReference type="EMBL" id="AFYH01112102">
    <property type="status" value="NOT_ANNOTATED_CDS"/>
    <property type="molecule type" value="Genomic_DNA"/>
</dbReference>
<dbReference type="AlphaFoldDB" id="H3AK82"/>
<evidence type="ECO:0000256" key="2">
    <source>
        <dbReference type="ARBA" id="ARBA00004127"/>
    </source>
</evidence>
<feature type="transmembrane region" description="Helical" evidence="15">
    <location>
        <begin position="308"/>
        <end position="327"/>
    </location>
</feature>
<comment type="function">
    <text evidence="12">Facilitative glucose transporter required for the development of the cardiovascular system.</text>
</comment>
<feature type="transmembrane region" description="Helical" evidence="15">
    <location>
        <begin position="163"/>
        <end position="184"/>
    </location>
</feature>
<dbReference type="Pfam" id="PF00083">
    <property type="entry name" value="Sugar_tr"/>
    <property type="match status" value="2"/>
</dbReference>
<dbReference type="PANTHER" id="PTHR48023:SF7">
    <property type="entry name" value="SOLUTE CARRIER FAMILY 2, FACILITATED GLUCOSE TRANSPORTER MEMBER 10"/>
    <property type="match status" value="1"/>
</dbReference>
<keyword evidence="11" id="KW-0325">Glycoprotein</keyword>
<evidence type="ECO:0000256" key="4">
    <source>
        <dbReference type="ARBA" id="ARBA00007004"/>
    </source>
</evidence>
<dbReference type="InterPro" id="IPR020846">
    <property type="entry name" value="MFS_dom"/>
</dbReference>
<dbReference type="STRING" id="7897.ENSLACP00000010053"/>
<keyword evidence="18" id="KW-1185">Reference proteome</keyword>
<evidence type="ECO:0000256" key="9">
    <source>
        <dbReference type="ARBA" id="ARBA00022989"/>
    </source>
</evidence>
<proteinExistence type="inferred from homology"/>